<dbReference type="InterPro" id="IPR050505">
    <property type="entry name" value="WDR55/POC1"/>
</dbReference>
<feature type="compositionally biased region" description="Acidic residues" evidence="6">
    <location>
        <begin position="56"/>
        <end position="71"/>
    </location>
</feature>
<dbReference type="InParanoid" id="A0A6P7H0G3"/>
<keyword evidence="2 5" id="KW-0853">WD repeat</keyword>
<dbReference type="FunCoup" id="A0A6P7H0G3">
    <property type="interactions" value="722"/>
</dbReference>
<name>A0A6P7H0G3_DIAVI</name>
<dbReference type="AlphaFoldDB" id="A0A6P7H0G3"/>
<dbReference type="SUPFAM" id="SSF50978">
    <property type="entry name" value="WD40 repeat-like"/>
    <property type="match status" value="1"/>
</dbReference>
<dbReference type="Pfam" id="PF24796">
    <property type="entry name" value="WDR55"/>
    <property type="match status" value="1"/>
</dbReference>
<dbReference type="PANTHER" id="PTHR44019">
    <property type="entry name" value="WD REPEAT-CONTAINING PROTEIN 55"/>
    <property type="match status" value="1"/>
</dbReference>
<feature type="compositionally biased region" description="Basic and acidic residues" evidence="6">
    <location>
        <begin position="72"/>
        <end position="87"/>
    </location>
</feature>
<dbReference type="InterPro" id="IPR001680">
    <property type="entry name" value="WD40_rpt"/>
</dbReference>
<reference evidence="7" key="1">
    <citation type="submission" date="2025-08" db="UniProtKB">
        <authorList>
            <consortium name="RefSeq"/>
        </authorList>
    </citation>
    <scope>IDENTIFICATION</scope>
    <source>
        <tissue evidence="7">Whole insect</tissue>
    </source>
</reference>
<gene>
    <name evidence="7" type="primary">LOC114342925</name>
</gene>
<evidence type="ECO:0000256" key="2">
    <source>
        <dbReference type="ARBA" id="ARBA00022574"/>
    </source>
</evidence>
<feature type="repeat" description="WD" evidence="5">
    <location>
        <begin position="345"/>
        <end position="379"/>
    </location>
</feature>
<organism evidence="7">
    <name type="scientific">Diabrotica virgifera virgifera</name>
    <name type="common">western corn rootworm</name>
    <dbReference type="NCBI Taxonomy" id="50390"/>
    <lineage>
        <taxon>Eukaryota</taxon>
        <taxon>Metazoa</taxon>
        <taxon>Ecdysozoa</taxon>
        <taxon>Arthropoda</taxon>
        <taxon>Hexapoda</taxon>
        <taxon>Insecta</taxon>
        <taxon>Pterygota</taxon>
        <taxon>Neoptera</taxon>
        <taxon>Endopterygota</taxon>
        <taxon>Coleoptera</taxon>
        <taxon>Polyphaga</taxon>
        <taxon>Cucujiformia</taxon>
        <taxon>Chrysomeloidea</taxon>
        <taxon>Chrysomelidae</taxon>
        <taxon>Galerucinae</taxon>
        <taxon>Diabroticina</taxon>
        <taxon>Diabroticites</taxon>
        <taxon>Diabrotica</taxon>
    </lineage>
</organism>
<dbReference type="PROSITE" id="PS50294">
    <property type="entry name" value="WD_REPEATS_REGION"/>
    <property type="match status" value="1"/>
</dbReference>
<evidence type="ECO:0000256" key="4">
    <source>
        <dbReference type="ARBA" id="ARBA00023478"/>
    </source>
</evidence>
<comment type="similarity">
    <text evidence="1">Belongs to the WD repeat WDR55 family.</text>
</comment>
<dbReference type="Gene3D" id="2.130.10.10">
    <property type="entry name" value="YVTN repeat-like/Quinoprotein amine dehydrogenase"/>
    <property type="match status" value="2"/>
</dbReference>
<proteinExistence type="inferred from homology"/>
<dbReference type="InterPro" id="IPR015943">
    <property type="entry name" value="WD40/YVTN_repeat-like_dom_sf"/>
</dbReference>
<feature type="repeat" description="WD" evidence="5">
    <location>
        <begin position="176"/>
        <end position="216"/>
    </location>
</feature>
<dbReference type="PANTHER" id="PTHR44019:SF20">
    <property type="entry name" value="WD REPEAT-CONTAINING PROTEIN 55"/>
    <property type="match status" value="1"/>
</dbReference>
<evidence type="ECO:0000256" key="5">
    <source>
        <dbReference type="PROSITE-ProRule" id="PRU00221"/>
    </source>
</evidence>
<sequence>MCHRKHIKESAEESIVEMEDSSDSSDVSMTDSDSENQISETDNGDGVDVSNLNTDSDVELQEDDEEEEEDETIKAIKNESKKERDRPPNIQCEDFITDISFHPHEDLLAIANIVGDVLIYKYSNETNELVNTIELHTKACRDIEFSCDGKLLFSTSKDKSIMITDVSSGQLVKFYENSHDVPVYCLTVIDENLFATGDDDGMIKLWDMREKSDKQIYKTKKNEDYISDMVTNDAKNYLVCSSGDGSIISIDLQNRKIHMQSEEYEEELTCLGTFRTETKLVSGSSKGKLFVYNWEEFGLHSDIFPGPKTSINSLVPITENIVVTACEDGNLRATHLFPHRHLGIVGQHDLSIENVDICNTGQFIASSSHNNDIKFWNIQYFEDFEKINHKKYNKKKELRNNLPSSNIKNASDFFSGLC</sequence>
<evidence type="ECO:0000256" key="3">
    <source>
        <dbReference type="ARBA" id="ARBA00022737"/>
    </source>
</evidence>
<protein>
    <recommendedName>
        <fullName evidence="4">WD repeat-containing protein 55 homolog</fullName>
    </recommendedName>
</protein>
<dbReference type="InterPro" id="IPR019775">
    <property type="entry name" value="WD40_repeat_CS"/>
</dbReference>
<feature type="compositionally biased region" description="Acidic residues" evidence="6">
    <location>
        <begin position="12"/>
        <end position="23"/>
    </location>
</feature>
<dbReference type="PROSITE" id="PS00678">
    <property type="entry name" value="WD_REPEATS_1"/>
    <property type="match status" value="1"/>
</dbReference>
<dbReference type="PROSITE" id="PS50082">
    <property type="entry name" value="WD_REPEATS_2"/>
    <property type="match status" value="3"/>
</dbReference>
<dbReference type="SMART" id="SM00320">
    <property type="entry name" value="WD40"/>
    <property type="match status" value="7"/>
</dbReference>
<keyword evidence="3" id="KW-0677">Repeat</keyword>
<feature type="repeat" description="WD" evidence="5">
    <location>
        <begin position="133"/>
        <end position="174"/>
    </location>
</feature>
<feature type="region of interest" description="Disordered" evidence="6">
    <location>
        <begin position="1"/>
        <end position="88"/>
    </location>
</feature>
<evidence type="ECO:0000256" key="1">
    <source>
        <dbReference type="ARBA" id="ARBA00007625"/>
    </source>
</evidence>
<evidence type="ECO:0000313" key="7">
    <source>
        <dbReference type="RefSeq" id="XP_028149530.1"/>
    </source>
</evidence>
<evidence type="ECO:0000256" key="6">
    <source>
        <dbReference type="SAM" id="MobiDB-lite"/>
    </source>
</evidence>
<accession>A0A6P7H0G3</accession>
<dbReference type="RefSeq" id="XP_028149530.1">
    <property type="nucleotide sequence ID" value="XM_028293729.1"/>
</dbReference>
<dbReference type="InterPro" id="IPR036322">
    <property type="entry name" value="WD40_repeat_dom_sf"/>
</dbReference>